<feature type="binding site" evidence="5">
    <location>
        <position position="225"/>
    </location>
    <ligand>
        <name>isopentenyl diphosphate</name>
        <dbReference type="ChEBI" id="CHEBI:128769"/>
    </ligand>
</feature>
<dbReference type="CDD" id="cd13944">
    <property type="entry name" value="lytB_ispH"/>
    <property type="match status" value="1"/>
</dbReference>
<keyword evidence="4 5" id="KW-0411">Iron-sulfur</keyword>
<dbReference type="Pfam" id="PF02401">
    <property type="entry name" value="LYTB"/>
    <property type="match status" value="1"/>
</dbReference>
<evidence type="ECO:0000256" key="5">
    <source>
        <dbReference type="HAMAP-Rule" id="MF_00191"/>
    </source>
</evidence>
<feature type="binding site" evidence="5">
    <location>
        <position position="42"/>
    </location>
    <ligand>
        <name>(2E)-4-hydroxy-3-methylbut-2-enyl diphosphate</name>
        <dbReference type="ChEBI" id="CHEBI:128753"/>
    </ligand>
</feature>
<comment type="similarity">
    <text evidence="5">Belongs to the IspH family.</text>
</comment>
<evidence type="ECO:0000313" key="7">
    <source>
        <dbReference type="Proteomes" id="UP000461880"/>
    </source>
</evidence>
<dbReference type="GO" id="GO:0046872">
    <property type="term" value="F:metal ion binding"/>
    <property type="evidence" value="ECO:0007669"/>
    <property type="project" value="UniProtKB-KW"/>
</dbReference>
<accession>A0A7X2NQ20</accession>
<dbReference type="InterPro" id="IPR003451">
    <property type="entry name" value="LytB/IspH"/>
</dbReference>
<proteinExistence type="inferred from homology"/>
<feature type="binding site" evidence="5">
    <location>
        <position position="133"/>
    </location>
    <ligand>
        <name>(2E)-4-hydroxy-3-methylbut-2-enyl diphosphate</name>
        <dbReference type="ChEBI" id="CHEBI:128753"/>
    </ligand>
</feature>
<keyword evidence="5 6" id="KW-0560">Oxidoreductase</keyword>
<comment type="catalytic activity">
    <reaction evidence="5">
        <text>isopentenyl diphosphate + 2 oxidized [2Fe-2S]-[ferredoxin] + H2O = (2E)-4-hydroxy-3-methylbut-2-enyl diphosphate + 2 reduced [2Fe-2S]-[ferredoxin] + 2 H(+)</text>
        <dbReference type="Rhea" id="RHEA:24488"/>
        <dbReference type="Rhea" id="RHEA-COMP:10000"/>
        <dbReference type="Rhea" id="RHEA-COMP:10001"/>
        <dbReference type="ChEBI" id="CHEBI:15377"/>
        <dbReference type="ChEBI" id="CHEBI:15378"/>
        <dbReference type="ChEBI" id="CHEBI:33737"/>
        <dbReference type="ChEBI" id="CHEBI:33738"/>
        <dbReference type="ChEBI" id="CHEBI:128753"/>
        <dbReference type="ChEBI" id="CHEBI:128769"/>
        <dbReference type="EC" id="1.17.7.4"/>
    </reaction>
</comment>
<keyword evidence="7" id="KW-1185">Reference proteome</keyword>
<dbReference type="PANTHER" id="PTHR30426">
    <property type="entry name" value="4-HYDROXY-3-METHYLBUT-2-ENYL DIPHOSPHATE REDUCTASE"/>
    <property type="match status" value="1"/>
</dbReference>
<dbReference type="AlphaFoldDB" id="A0A7X2NQ20"/>
<feature type="binding site" evidence="5">
    <location>
        <position position="84"/>
    </location>
    <ligand>
        <name>dimethylallyl diphosphate</name>
        <dbReference type="ChEBI" id="CHEBI:57623"/>
    </ligand>
</feature>
<keyword evidence="2 5" id="KW-0479">Metal-binding</keyword>
<dbReference type="Proteomes" id="UP000461880">
    <property type="component" value="Unassembled WGS sequence"/>
</dbReference>
<feature type="binding site" evidence="5">
    <location>
        <position position="42"/>
    </location>
    <ligand>
        <name>dimethylallyl diphosphate</name>
        <dbReference type="ChEBI" id="CHEBI:57623"/>
    </ligand>
</feature>
<dbReference type="HAMAP" id="MF_00191">
    <property type="entry name" value="IspH"/>
    <property type="match status" value="1"/>
</dbReference>
<feature type="binding site" evidence="5">
    <location>
        <position position="133"/>
    </location>
    <ligand>
        <name>dimethylallyl diphosphate</name>
        <dbReference type="ChEBI" id="CHEBI:57623"/>
    </ligand>
</feature>
<comment type="pathway">
    <text evidence="5">Isoprenoid biosynthesis; dimethylallyl diphosphate biosynthesis; dimethylallyl diphosphate from (2E)-4-hydroxy-3-methylbutenyl diphosphate: step 1/1.</text>
</comment>
<comment type="pathway">
    <text evidence="5">Isoprenoid biosynthesis; isopentenyl diphosphate biosynthesis via DXP pathway; isopentenyl diphosphate from 1-deoxy-D-xylulose 5-phosphate: step 6/6.</text>
</comment>
<feature type="binding site" evidence="5">
    <location>
        <position position="227"/>
    </location>
    <ligand>
        <name>isopentenyl diphosphate</name>
        <dbReference type="ChEBI" id="CHEBI:128769"/>
    </ligand>
</feature>
<protein>
    <recommendedName>
        <fullName evidence="5">4-hydroxy-3-methylbut-2-enyl diphosphate reductase</fullName>
        <shortName evidence="5">HMBPP reductase</shortName>
        <ecNumber evidence="5">1.17.7.4</ecNumber>
    </recommendedName>
</protein>
<evidence type="ECO:0000256" key="3">
    <source>
        <dbReference type="ARBA" id="ARBA00023004"/>
    </source>
</evidence>
<dbReference type="Gene3D" id="3.40.50.11270">
    <property type="match status" value="1"/>
</dbReference>
<reference evidence="6 7" key="1">
    <citation type="submission" date="2019-08" db="EMBL/GenBank/DDBJ databases">
        <title>In-depth cultivation of the pig gut microbiome towards novel bacterial diversity and tailored functional studies.</title>
        <authorList>
            <person name="Wylensek D."/>
            <person name="Hitch T.C.A."/>
            <person name="Clavel T."/>
        </authorList>
    </citation>
    <scope>NUCLEOTIDE SEQUENCE [LARGE SCALE GENOMIC DNA]</scope>
    <source>
        <strain evidence="6 7">Oil+RF-744-GAM-WT-6</strain>
    </source>
</reference>
<dbReference type="EMBL" id="VUMN01000001">
    <property type="protein sequence ID" value="MSS57412.1"/>
    <property type="molecule type" value="Genomic_DNA"/>
</dbReference>
<dbReference type="GO" id="GO:0019288">
    <property type="term" value="P:isopentenyl diphosphate biosynthetic process, methylerythritol 4-phosphate pathway"/>
    <property type="evidence" value="ECO:0007669"/>
    <property type="project" value="UniProtKB-UniRule"/>
</dbReference>
<feature type="binding site" evidence="5">
    <location>
        <position position="84"/>
    </location>
    <ligand>
        <name>isopentenyl diphosphate</name>
        <dbReference type="ChEBI" id="CHEBI:128769"/>
    </ligand>
</feature>
<feature type="binding site" evidence="5">
    <location>
        <position position="270"/>
    </location>
    <ligand>
        <name>dimethylallyl diphosphate</name>
        <dbReference type="ChEBI" id="CHEBI:57623"/>
    </ligand>
</feature>
<comment type="function">
    <text evidence="5">Catalyzes the conversion of 1-hydroxy-2-methyl-2-(E)-butenyl 4-diphosphate (HMBPP) into a mixture of isopentenyl diphosphate (IPP) and dimethylallyl diphosphate (DMAPP). Acts in the terminal step of the DOXP/MEP pathway for isoprenoid precursor biosynthesis.</text>
</comment>
<feature type="binding site" evidence="5">
    <location>
        <position position="42"/>
    </location>
    <ligand>
        <name>isopentenyl diphosphate</name>
        <dbReference type="ChEBI" id="CHEBI:128769"/>
    </ligand>
</feature>
<dbReference type="EC" id="1.17.7.4" evidence="5"/>
<feature type="binding site" evidence="5">
    <location>
        <position position="227"/>
    </location>
    <ligand>
        <name>dimethylallyl diphosphate</name>
        <dbReference type="ChEBI" id="CHEBI:57623"/>
    </ligand>
</feature>
<comment type="cofactor">
    <cofactor evidence="5">
        <name>[4Fe-4S] cluster</name>
        <dbReference type="ChEBI" id="CHEBI:49883"/>
    </cofactor>
    <text evidence="5">Binds 1 [4Fe-4S] cluster per subunit.</text>
</comment>
<feature type="binding site" evidence="5">
    <location>
        <position position="225"/>
    </location>
    <ligand>
        <name>(2E)-4-hydroxy-3-methylbut-2-enyl diphosphate</name>
        <dbReference type="ChEBI" id="CHEBI:128753"/>
    </ligand>
</feature>
<dbReference type="UniPathway" id="UPA00056">
    <property type="reaction ID" value="UER00097"/>
</dbReference>
<feature type="binding site" evidence="5">
    <location>
        <position position="84"/>
    </location>
    <ligand>
        <name>(2E)-4-hydroxy-3-methylbut-2-enyl diphosphate</name>
        <dbReference type="ChEBI" id="CHEBI:128753"/>
    </ligand>
</feature>
<comment type="caution">
    <text evidence="6">The sequence shown here is derived from an EMBL/GenBank/DDBJ whole genome shotgun (WGS) entry which is preliminary data.</text>
</comment>
<sequence length="302" mass="33193">MKLISVVPRGYCQGVVRAIMTAEKTVKEHPDTPIYMLGMIVHNRFVVAECKRLGIRCLEDPGKTRLELLDEIPENGGIVLFTAHGVSDAVYQKAAERHLEIVDATCPDVMKTHDLVREHVKHGDVLYIGKKHHPEAEGVIGISDRVHLISSEQDLNELGPLSDVLITNQTTLSLLDTEALMQACRRKYPEAVTAPEICNATTIRQKAVMNLKDTDVLIVVGDPHSNNSNQLREIGLKSGIPHAYLIEQASDLRKEMFEDAETAAVTSGSSTPASLTDQVIEAIRNYCETGVLEVKSSGALRL</sequence>
<dbReference type="GO" id="GO:0050992">
    <property type="term" value="P:dimethylallyl diphosphate biosynthetic process"/>
    <property type="evidence" value="ECO:0007669"/>
    <property type="project" value="UniProtKB-UniRule"/>
</dbReference>
<feature type="active site" description="Proton donor" evidence="5">
    <location>
        <position position="135"/>
    </location>
</feature>
<keyword evidence="1 5" id="KW-0004">4Fe-4S</keyword>
<feature type="binding site" evidence="5">
    <location>
        <position position="225"/>
    </location>
    <ligand>
        <name>dimethylallyl diphosphate</name>
        <dbReference type="ChEBI" id="CHEBI:57623"/>
    </ligand>
</feature>
<feature type="binding site" evidence="5">
    <location>
        <position position="270"/>
    </location>
    <ligand>
        <name>isopentenyl diphosphate</name>
        <dbReference type="ChEBI" id="CHEBI:128769"/>
    </ligand>
</feature>
<dbReference type="GO" id="GO:0051745">
    <property type="term" value="F:4-hydroxy-3-methylbut-2-enyl diphosphate reductase activity"/>
    <property type="evidence" value="ECO:0007669"/>
    <property type="project" value="UniProtKB-UniRule"/>
</dbReference>
<feature type="binding site" evidence="5">
    <location>
        <position position="12"/>
    </location>
    <ligand>
        <name>[4Fe-4S] cluster</name>
        <dbReference type="ChEBI" id="CHEBI:49883"/>
    </ligand>
</feature>
<feature type="binding site" evidence="5">
    <location>
        <position position="106"/>
    </location>
    <ligand>
        <name>[4Fe-4S] cluster</name>
        <dbReference type="ChEBI" id="CHEBI:49883"/>
    </ligand>
</feature>
<feature type="binding site" evidence="5">
    <location>
        <position position="227"/>
    </location>
    <ligand>
        <name>(2E)-4-hydroxy-3-methylbut-2-enyl diphosphate</name>
        <dbReference type="ChEBI" id="CHEBI:128753"/>
    </ligand>
</feature>
<dbReference type="NCBIfam" id="TIGR00216">
    <property type="entry name" value="ispH_lytB"/>
    <property type="match status" value="1"/>
</dbReference>
<dbReference type="Gene3D" id="3.40.1010.20">
    <property type="entry name" value="4-hydroxy-3-methylbut-2-enyl diphosphate reductase, catalytic domain"/>
    <property type="match status" value="2"/>
</dbReference>
<evidence type="ECO:0000256" key="1">
    <source>
        <dbReference type="ARBA" id="ARBA00022485"/>
    </source>
</evidence>
<evidence type="ECO:0000313" key="6">
    <source>
        <dbReference type="EMBL" id="MSS57412.1"/>
    </source>
</evidence>
<feature type="binding site" evidence="5">
    <location>
        <position position="133"/>
    </location>
    <ligand>
        <name>isopentenyl diphosphate</name>
        <dbReference type="ChEBI" id="CHEBI:128769"/>
    </ligand>
</feature>
<dbReference type="GO" id="GO:0016114">
    <property type="term" value="P:terpenoid biosynthetic process"/>
    <property type="evidence" value="ECO:0007669"/>
    <property type="project" value="UniProtKB-UniRule"/>
</dbReference>
<feature type="binding site" evidence="5">
    <location>
        <position position="270"/>
    </location>
    <ligand>
        <name>(2E)-4-hydroxy-3-methylbut-2-enyl diphosphate</name>
        <dbReference type="ChEBI" id="CHEBI:128753"/>
    </ligand>
</feature>
<feature type="binding site" evidence="5">
    <location>
        <position position="198"/>
    </location>
    <ligand>
        <name>[4Fe-4S] cluster</name>
        <dbReference type="ChEBI" id="CHEBI:49883"/>
    </ligand>
</feature>
<gene>
    <name evidence="5 6" type="primary">ispH</name>
    <name evidence="6" type="ORF">FYJ51_00605</name>
</gene>
<dbReference type="RefSeq" id="WP_105303679.1">
    <property type="nucleotide sequence ID" value="NZ_VUMN01000001.1"/>
</dbReference>
<organism evidence="6 7">
    <name type="scientific">Stecheria intestinalis</name>
    <dbReference type="NCBI Taxonomy" id="2606630"/>
    <lineage>
        <taxon>Bacteria</taxon>
        <taxon>Bacillati</taxon>
        <taxon>Bacillota</taxon>
        <taxon>Erysipelotrichia</taxon>
        <taxon>Erysipelotrichales</taxon>
        <taxon>Erysipelotrichaceae</taxon>
        <taxon>Stecheria</taxon>
    </lineage>
</organism>
<evidence type="ECO:0000256" key="4">
    <source>
        <dbReference type="ARBA" id="ARBA00023014"/>
    </source>
</evidence>
<comment type="catalytic activity">
    <reaction evidence="5">
        <text>dimethylallyl diphosphate + 2 oxidized [2Fe-2S]-[ferredoxin] + H2O = (2E)-4-hydroxy-3-methylbut-2-enyl diphosphate + 2 reduced [2Fe-2S]-[ferredoxin] + 2 H(+)</text>
        <dbReference type="Rhea" id="RHEA:24825"/>
        <dbReference type="Rhea" id="RHEA-COMP:10000"/>
        <dbReference type="Rhea" id="RHEA-COMP:10001"/>
        <dbReference type="ChEBI" id="CHEBI:15377"/>
        <dbReference type="ChEBI" id="CHEBI:15378"/>
        <dbReference type="ChEBI" id="CHEBI:33737"/>
        <dbReference type="ChEBI" id="CHEBI:33738"/>
        <dbReference type="ChEBI" id="CHEBI:57623"/>
        <dbReference type="ChEBI" id="CHEBI:128753"/>
        <dbReference type="EC" id="1.17.7.4"/>
    </reaction>
</comment>
<comment type="caution">
    <text evidence="5">Lacks conserved residue(s) required for the propagation of feature annotation.</text>
</comment>
<evidence type="ECO:0000256" key="2">
    <source>
        <dbReference type="ARBA" id="ARBA00022723"/>
    </source>
</evidence>
<keyword evidence="5" id="KW-0414">Isoprene biosynthesis</keyword>
<keyword evidence="3 5" id="KW-0408">Iron</keyword>
<name>A0A7X2NQ20_9FIRM</name>
<dbReference type="PANTHER" id="PTHR30426:SF0">
    <property type="entry name" value="4-HYDROXY-3-METHYLBUT-2-ENYL DIPHOSPHATE REDUCTASE"/>
    <property type="match status" value="1"/>
</dbReference>
<dbReference type="GO" id="GO:0051539">
    <property type="term" value="F:4 iron, 4 sulfur cluster binding"/>
    <property type="evidence" value="ECO:0007669"/>
    <property type="project" value="UniProtKB-UniRule"/>
</dbReference>
<feature type="binding site" evidence="5">
    <location>
        <position position="170"/>
    </location>
    <ligand>
        <name>(2E)-4-hydroxy-3-methylbut-2-enyl diphosphate</name>
        <dbReference type="ChEBI" id="CHEBI:128753"/>
    </ligand>
</feature>
<dbReference type="UniPathway" id="UPA00059">
    <property type="reaction ID" value="UER00105"/>
</dbReference>